<dbReference type="InterPro" id="IPR045851">
    <property type="entry name" value="AMP-bd_C_sf"/>
</dbReference>
<dbReference type="CDD" id="cd04433">
    <property type="entry name" value="AFD_class_I"/>
    <property type="match status" value="1"/>
</dbReference>
<dbReference type="InterPro" id="IPR042099">
    <property type="entry name" value="ANL_N_sf"/>
</dbReference>
<comment type="similarity">
    <text evidence="1">Belongs to the ATP-dependent AMP-binding enzyme family.</text>
</comment>
<dbReference type="PROSITE" id="PS00455">
    <property type="entry name" value="AMP_BINDING"/>
    <property type="match status" value="1"/>
</dbReference>
<feature type="domain" description="AMP-dependent synthetase/ligase" evidence="3">
    <location>
        <begin position="23"/>
        <end position="411"/>
    </location>
</feature>
<accession>A0A7X2NQT8</accession>
<keyword evidence="2" id="KW-0436">Ligase</keyword>
<dbReference type="PANTHER" id="PTHR43201:SF5">
    <property type="entry name" value="MEDIUM-CHAIN ACYL-COA LIGASE ACSF2, MITOCHONDRIAL"/>
    <property type="match status" value="1"/>
</dbReference>
<dbReference type="GO" id="GO:0006631">
    <property type="term" value="P:fatty acid metabolic process"/>
    <property type="evidence" value="ECO:0007669"/>
    <property type="project" value="TreeGrafter"/>
</dbReference>
<evidence type="ECO:0000256" key="2">
    <source>
        <dbReference type="ARBA" id="ARBA00022598"/>
    </source>
</evidence>
<evidence type="ECO:0000256" key="1">
    <source>
        <dbReference type="ARBA" id="ARBA00006432"/>
    </source>
</evidence>
<dbReference type="InterPro" id="IPR020845">
    <property type="entry name" value="AMP-binding_CS"/>
</dbReference>
<dbReference type="Gene3D" id="3.30.300.30">
    <property type="match status" value="1"/>
</dbReference>
<reference evidence="5 6" key="1">
    <citation type="submission" date="2019-08" db="EMBL/GenBank/DDBJ databases">
        <title>In-depth cultivation of the pig gut microbiome towards novel bacterial diversity and tailored functional studies.</title>
        <authorList>
            <person name="Wylensek D."/>
            <person name="Hitch T.C.A."/>
            <person name="Clavel T."/>
        </authorList>
    </citation>
    <scope>NUCLEOTIDE SEQUENCE [LARGE SCALE GENOMIC DNA]</scope>
    <source>
        <strain evidence="5 6">Oil+RF-744-GAM-WT-6</strain>
    </source>
</reference>
<dbReference type="InterPro" id="IPR025110">
    <property type="entry name" value="AMP-bd_C"/>
</dbReference>
<keyword evidence="6" id="KW-1185">Reference proteome</keyword>
<dbReference type="Gene3D" id="3.40.50.12780">
    <property type="entry name" value="N-terminal domain of ligase-like"/>
    <property type="match status" value="1"/>
</dbReference>
<sequence>MDKWSYILRTPGLTLGRCCREMSEEEGDHLALIDPAANKRLSFSQIQILSNALAKELIHLGILPGDRIAIIVNNSWESIISKIAVSKTGAIQVNLNIHEKEGMLEKLLADSGCSFLIIKQGIKNRSHLEMLFNICPEFKNQKPGELHSERLPNLKHLILTDASRPQSCAWQFEELIEAGKKLPDSILAERDKLISSKDTATIIYTSGTTGTPKGVMLTHEKLLLNAAAHIHFMELTRDDVYCITAPLFHTLGSVGSFLSIFLSGGTAVLSDISSIDRVLEVLAHEKCTVISSVPTILTRVLTSAEQSSESCCTHLRLWALAGAACPEGLILQASEKLHVDHFMMMYGMTEAGPGISSTCLSDPISAVSHTVGRFWPFVEWEIHDLKTGKPLHQGEAGEIVIKSPCMMNGYFGNNESTEHAFTADGWLKTGDIGKVSPEGYLTLCGRCKNIIIRGGENISPLEIEQFLDQLPGISASAVVGVKDQEFGEAVYAFLITEGNISITAEDLMKLCRGRIATIKIPTEVANVKSFPLTASGKIAREELKQMAEANRKRG</sequence>
<protein>
    <submittedName>
        <fullName evidence="5">AMP-binding protein</fullName>
    </submittedName>
</protein>
<evidence type="ECO:0000313" key="5">
    <source>
        <dbReference type="EMBL" id="MSS57720.1"/>
    </source>
</evidence>
<dbReference type="AlphaFoldDB" id="A0A7X2NQT8"/>
<evidence type="ECO:0000313" key="6">
    <source>
        <dbReference type="Proteomes" id="UP000461880"/>
    </source>
</evidence>
<dbReference type="GO" id="GO:0031956">
    <property type="term" value="F:medium-chain fatty acid-CoA ligase activity"/>
    <property type="evidence" value="ECO:0007669"/>
    <property type="project" value="TreeGrafter"/>
</dbReference>
<dbReference type="EMBL" id="VUMN01000003">
    <property type="protein sequence ID" value="MSS57720.1"/>
    <property type="molecule type" value="Genomic_DNA"/>
</dbReference>
<dbReference type="Pfam" id="PF13193">
    <property type="entry name" value="AMP-binding_C"/>
    <property type="match status" value="1"/>
</dbReference>
<name>A0A7X2NQT8_9FIRM</name>
<proteinExistence type="inferred from homology"/>
<comment type="caution">
    <text evidence="5">The sequence shown here is derived from an EMBL/GenBank/DDBJ whole genome shotgun (WGS) entry which is preliminary data.</text>
</comment>
<dbReference type="Proteomes" id="UP000461880">
    <property type="component" value="Unassembled WGS sequence"/>
</dbReference>
<dbReference type="InterPro" id="IPR000873">
    <property type="entry name" value="AMP-dep_synth/lig_dom"/>
</dbReference>
<dbReference type="SUPFAM" id="SSF56801">
    <property type="entry name" value="Acetyl-CoA synthetase-like"/>
    <property type="match status" value="1"/>
</dbReference>
<organism evidence="5 6">
    <name type="scientific">Stecheria intestinalis</name>
    <dbReference type="NCBI Taxonomy" id="2606630"/>
    <lineage>
        <taxon>Bacteria</taxon>
        <taxon>Bacillati</taxon>
        <taxon>Bacillota</taxon>
        <taxon>Erysipelotrichia</taxon>
        <taxon>Erysipelotrichales</taxon>
        <taxon>Erysipelotrichaceae</taxon>
        <taxon>Stecheria</taxon>
    </lineage>
</organism>
<dbReference type="Pfam" id="PF00501">
    <property type="entry name" value="AMP-binding"/>
    <property type="match status" value="1"/>
</dbReference>
<evidence type="ECO:0000259" key="3">
    <source>
        <dbReference type="Pfam" id="PF00501"/>
    </source>
</evidence>
<feature type="domain" description="AMP-binding enzyme C-terminal" evidence="4">
    <location>
        <begin position="462"/>
        <end position="537"/>
    </location>
</feature>
<evidence type="ECO:0000259" key="4">
    <source>
        <dbReference type="Pfam" id="PF13193"/>
    </source>
</evidence>
<gene>
    <name evidence="5" type="ORF">FYJ51_02220</name>
</gene>
<dbReference type="PANTHER" id="PTHR43201">
    <property type="entry name" value="ACYL-COA SYNTHETASE"/>
    <property type="match status" value="1"/>
</dbReference>